<comment type="catalytic activity">
    <reaction evidence="19">
        <text>N(omega)-methyl-L-arginine(in) + L-arginine(out) = N(omega)-methyl-L-arginine(out) + L-arginine(in)</text>
        <dbReference type="Rhea" id="RHEA:72803"/>
        <dbReference type="ChEBI" id="CHEBI:32682"/>
        <dbReference type="ChEBI" id="CHEBI:114953"/>
    </reaction>
</comment>
<evidence type="ECO:0000256" key="19">
    <source>
        <dbReference type="ARBA" id="ARBA00052673"/>
    </source>
</evidence>
<dbReference type="GO" id="GO:1990575">
    <property type="term" value="P:mitochondrial L-ornithine transmembrane transport"/>
    <property type="evidence" value="ECO:0007669"/>
    <property type="project" value="TreeGrafter"/>
</dbReference>
<dbReference type="InterPro" id="IPR002067">
    <property type="entry name" value="MCP"/>
</dbReference>
<organism evidence="27">
    <name type="scientific">Phallusia mammillata</name>
    <dbReference type="NCBI Taxonomy" id="59560"/>
    <lineage>
        <taxon>Eukaryota</taxon>
        <taxon>Metazoa</taxon>
        <taxon>Chordata</taxon>
        <taxon>Tunicata</taxon>
        <taxon>Ascidiacea</taxon>
        <taxon>Phlebobranchia</taxon>
        <taxon>Ascidiidae</taxon>
        <taxon>Phallusia</taxon>
    </lineage>
</organism>
<dbReference type="InterPro" id="IPR023395">
    <property type="entry name" value="MCP_dom_sf"/>
</dbReference>
<evidence type="ECO:0000256" key="2">
    <source>
        <dbReference type="ARBA" id="ARBA00006375"/>
    </source>
</evidence>
<comment type="catalytic activity">
    <reaction evidence="15">
        <text>L-histidine(out) = L-histidine(in)</text>
        <dbReference type="Rhea" id="RHEA:72807"/>
        <dbReference type="ChEBI" id="CHEBI:57595"/>
    </reaction>
</comment>
<keyword evidence="3 26" id="KW-0813">Transport</keyword>
<protein>
    <recommendedName>
        <fullName evidence="20">Mitochondrial basic amino acids transporter</fullName>
    </recommendedName>
    <alternativeName>
        <fullName evidence="24">Carnitine/acylcarnitine translocase-like</fullName>
    </alternativeName>
    <alternativeName>
        <fullName evidence="23">Mitochondrial carnitine/acylcarnitine carrier protein CACL</fullName>
    </alternativeName>
    <alternativeName>
        <fullName evidence="22">Mitochondrial ornithine transporter 3</fullName>
    </alternativeName>
    <alternativeName>
        <fullName evidence="21">Solute carrier family 25 member 29</fullName>
    </alternativeName>
</protein>
<dbReference type="FunFam" id="1.50.40.10:FF:000037">
    <property type="entry name" value="Solute carrier family 25 member 29"/>
    <property type="match status" value="1"/>
</dbReference>
<accession>A0A6F9DT71</accession>
<dbReference type="Pfam" id="PF00153">
    <property type="entry name" value="Mito_carr"/>
    <property type="match status" value="3"/>
</dbReference>
<sequence length="278" mass="30344">MGVAGVLVGQPFDTIKVRLQTQPGKYRGIWNCFTTIVKQETVHGLFKGMSSPLLGLSLINAIVFGVQAQTIAAFGRETTFTHFASGAFAGAVQSVICSPMELAKTKMQVQGIGTKVVKDKVVYSSSVDVLRKTFRAEGLKGCYRGMLITLIRETPAFGSYFASYDILTSVVFKFETSQMYKKEGIMKMLTAGGLSGMVSWAITYPADVIKSRIQADGTGGRPYKYSGIMDCARQMQKKEGSGVFFRGITSTLLRAFPVNAATFTVVHLCTQYFVSHHN</sequence>
<feature type="repeat" description="Solcar" evidence="25">
    <location>
        <begin position="183"/>
        <end position="272"/>
    </location>
</feature>
<comment type="catalytic activity">
    <reaction evidence="13">
        <text>L-ornithine(in) = L-ornithine(out)</text>
        <dbReference type="Rhea" id="RHEA:71199"/>
        <dbReference type="ChEBI" id="CHEBI:46911"/>
    </reaction>
</comment>
<feature type="repeat" description="Solcar" evidence="25">
    <location>
        <begin position="77"/>
        <end position="170"/>
    </location>
</feature>
<evidence type="ECO:0000256" key="22">
    <source>
        <dbReference type="ARBA" id="ARBA00078745"/>
    </source>
</evidence>
<evidence type="ECO:0000256" key="8">
    <source>
        <dbReference type="ARBA" id="ARBA00022989"/>
    </source>
</evidence>
<comment type="catalytic activity">
    <reaction evidence="12">
        <text>L-arginine(in) = L-arginine(out)</text>
        <dbReference type="Rhea" id="RHEA:32143"/>
        <dbReference type="ChEBI" id="CHEBI:32682"/>
    </reaction>
</comment>
<comment type="catalytic activity">
    <reaction evidence="17">
        <text>L-homoarginine(in) + L-arginine(out) = L-homoarginine(out) + L-arginine(in)</text>
        <dbReference type="Rhea" id="RHEA:72799"/>
        <dbReference type="ChEBI" id="CHEBI:32682"/>
        <dbReference type="ChEBI" id="CHEBI:143006"/>
    </reaction>
</comment>
<comment type="catalytic activity">
    <reaction evidence="14">
        <text>L-lysine(out) + L-arginine(in) = L-lysine(in) + L-arginine(out)</text>
        <dbReference type="Rhea" id="RHEA:70827"/>
        <dbReference type="ChEBI" id="CHEBI:32551"/>
        <dbReference type="ChEBI" id="CHEBI:32682"/>
    </reaction>
</comment>
<dbReference type="PANTHER" id="PTHR45624">
    <property type="entry name" value="MITOCHONDRIAL BASIC AMINO ACIDS TRANSPORTER-RELATED"/>
    <property type="match status" value="1"/>
</dbReference>
<evidence type="ECO:0000256" key="6">
    <source>
        <dbReference type="ARBA" id="ARBA00022792"/>
    </source>
</evidence>
<keyword evidence="8" id="KW-1133">Transmembrane helix</keyword>
<name>A0A6F9DT71_9ASCI</name>
<evidence type="ECO:0000256" key="12">
    <source>
        <dbReference type="ARBA" id="ARBA00034423"/>
    </source>
</evidence>
<evidence type="ECO:0000256" key="21">
    <source>
        <dbReference type="ARBA" id="ARBA00076491"/>
    </source>
</evidence>
<evidence type="ECO:0000256" key="26">
    <source>
        <dbReference type="RuleBase" id="RU000488"/>
    </source>
</evidence>
<dbReference type="InterPro" id="IPR018108">
    <property type="entry name" value="MCP_transmembrane"/>
</dbReference>
<comment type="catalytic activity">
    <reaction evidence="18">
        <text>L-ornithine(in) + L-arginine(out) = L-ornithine(out) + L-arginine(in)</text>
        <dbReference type="Rhea" id="RHEA:34991"/>
        <dbReference type="ChEBI" id="CHEBI:32682"/>
        <dbReference type="ChEBI" id="CHEBI:46911"/>
    </reaction>
</comment>
<evidence type="ECO:0000256" key="14">
    <source>
        <dbReference type="ARBA" id="ARBA00049090"/>
    </source>
</evidence>
<dbReference type="InterPro" id="IPR050567">
    <property type="entry name" value="Mitochondrial_Carrier"/>
</dbReference>
<evidence type="ECO:0000256" key="5">
    <source>
        <dbReference type="ARBA" id="ARBA00022737"/>
    </source>
</evidence>
<dbReference type="PROSITE" id="PS50920">
    <property type="entry name" value="SOLCAR"/>
    <property type="match status" value="3"/>
</dbReference>
<proteinExistence type="evidence at transcript level"/>
<keyword evidence="6" id="KW-0999">Mitochondrion inner membrane</keyword>
<dbReference type="GO" id="GO:0005743">
    <property type="term" value="C:mitochondrial inner membrane"/>
    <property type="evidence" value="ECO:0007669"/>
    <property type="project" value="UniProtKB-SubCell"/>
</dbReference>
<gene>
    <name evidence="27" type="primary">Slc25a29</name>
</gene>
<dbReference type="PRINTS" id="PR00926">
    <property type="entry name" value="MITOCARRIER"/>
</dbReference>
<evidence type="ECO:0000256" key="18">
    <source>
        <dbReference type="ARBA" id="ARBA00051921"/>
    </source>
</evidence>
<dbReference type="GO" id="GO:0005289">
    <property type="term" value="F:high-affinity L-arginine transmembrane transporter activity"/>
    <property type="evidence" value="ECO:0007669"/>
    <property type="project" value="TreeGrafter"/>
</dbReference>
<evidence type="ECO:0000256" key="9">
    <source>
        <dbReference type="ARBA" id="ARBA00023128"/>
    </source>
</evidence>
<comment type="catalytic activity">
    <reaction evidence="11">
        <text>L-lysine(in) = L-lysine(out)</text>
        <dbReference type="Rhea" id="RHEA:70935"/>
        <dbReference type="ChEBI" id="CHEBI:32551"/>
    </reaction>
</comment>
<evidence type="ECO:0000256" key="20">
    <source>
        <dbReference type="ARBA" id="ARBA00071763"/>
    </source>
</evidence>
<evidence type="ECO:0000256" key="16">
    <source>
        <dbReference type="ARBA" id="ARBA00050768"/>
    </source>
</evidence>
<comment type="similarity">
    <text evidence="2 26">Belongs to the mitochondrial carrier (TC 2.A.29) family.</text>
</comment>
<evidence type="ECO:0000256" key="17">
    <source>
        <dbReference type="ARBA" id="ARBA00051045"/>
    </source>
</evidence>
<comment type="catalytic activity">
    <reaction evidence="16">
        <text>L-histidine(out) + L-arginine(in) = L-histidine(in) + L-arginine(out)</text>
        <dbReference type="Rhea" id="RHEA:71063"/>
        <dbReference type="ChEBI" id="CHEBI:32682"/>
        <dbReference type="ChEBI" id="CHEBI:57595"/>
    </reaction>
</comment>
<evidence type="ECO:0000256" key="25">
    <source>
        <dbReference type="PROSITE-ProRule" id="PRU00282"/>
    </source>
</evidence>
<evidence type="ECO:0000256" key="15">
    <source>
        <dbReference type="ARBA" id="ARBA00050592"/>
    </source>
</evidence>
<evidence type="ECO:0000256" key="13">
    <source>
        <dbReference type="ARBA" id="ARBA00034450"/>
    </source>
</evidence>
<dbReference type="SUPFAM" id="SSF103506">
    <property type="entry name" value="Mitochondrial carrier"/>
    <property type="match status" value="1"/>
</dbReference>
<keyword evidence="10 25" id="KW-0472">Membrane</keyword>
<evidence type="ECO:0000256" key="11">
    <source>
        <dbReference type="ARBA" id="ARBA00034422"/>
    </source>
</evidence>
<feature type="repeat" description="Solcar" evidence="25">
    <location>
        <begin position="1"/>
        <end position="73"/>
    </location>
</feature>
<evidence type="ECO:0000256" key="3">
    <source>
        <dbReference type="ARBA" id="ARBA00022448"/>
    </source>
</evidence>
<evidence type="ECO:0000256" key="23">
    <source>
        <dbReference type="ARBA" id="ARBA00079387"/>
    </source>
</evidence>
<dbReference type="AlphaFoldDB" id="A0A6F9DT71"/>
<dbReference type="EMBL" id="LR790314">
    <property type="protein sequence ID" value="CAB3266176.1"/>
    <property type="molecule type" value="mRNA"/>
</dbReference>
<evidence type="ECO:0000256" key="10">
    <source>
        <dbReference type="ARBA" id="ARBA00023136"/>
    </source>
</evidence>
<dbReference type="Gene3D" id="1.50.40.10">
    <property type="entry name" value="Mitochondrial carrier domain"/>
    <property type="match status" value="1"/>
</dbReference>
<dbReference type="PANTHER" id="PTHR45624:SF61">
    <property type="entry name" value="MITOCHONDRIAL BASIC AMINO ACIDS TRANSPORTER"/>
    <property type="match status" value="1"/>
</dbReference>
<evidence type="ECO:0000313" key="27">
    <source>
        <dbReference type="EMBL" id="CAB3266176.1"/>
    </source>
</evidence>
<reference evidence="27" key="1">
    <citation type="submission" date="2020-04" db="EMBL/GenBank/DDBJ databases">
        <authorList>
            <person name="Neveu A P."/>
        </authorList>
    </citation>
    <scope>NUCLEOTIDE SEQUENCE</scope>
    <source>
        <tissue evidence="27">Whole embryo</tissue>
    </source>
</reference>
<evidence type="ECO:0000256" key="24">
    <source>
        <dbReference type="ARBA" id="ARBA00080567"/>
    </source>
</evidence>
<evidence type="ECO:0000256" key="1">
    <source>
        <dbReference type="ARBA" id="ARBA00004448"/>
    </source>
</evidence>
<keyword evidence="7" id="KW-0029">Amino-acid transport</keyword>
<keyword evidence="9" id="KW-0496">Mitochondrion</keyword>
<evidence type="ECO:0000256" key="7">
    <source>
        <dbReference type="ARBA" id="ARBA00022970"/>
    </source>
</evidence>
<keyword evidence="4 25" id="KW-0812">Transmembrane</keyword>
<comment type="subcellular location">
    <subcellularLocation>
        <location evidence="1">Mitochondrion inner membrane</location>
        <topology evidence="1">Multi-pass membrane protein</topology>
    </subcellularLocation>
</comment>
<keyword evidence="5" id="KW-0677">Repeat</keyword>
<evidence type="ECO:0000256" key="4">
    <source>
        <dbReference type="ARBA" id="ARBA00022692"/>
    </source>
</evidence>